<feature type="non-terminal residue" evidence="1">
    <location>
        <position position="157"/>
    </location>
</feature>
<evidence type="ECO:0000313" key="2">
    <source>
        <dbReference type="Proteomes" id="UP000789920"/>
    </source>
</evidence>
<proteinExistence type="predicted"/>
<keyword evidence="2" id="KW-1185">Reference proteome</keyword>
<gene>
    <name evidence="1" type="ORF">RPERSI_LOCUS7690</name>
</gene>
<dbReference type="Proteomes" id="UP000789920">
    <property type="component" value="Unassembled WGS sequence"/>
</dbReference>
<protein>
    <submittedName>
        <fullName evidence="1">36308_t:CDS:1</fullName>
    </submittedName>
</protein>
<sequence length="157" mass="18028">MSSEKDCDQEITHQHHAPYLSGLALKILIPLLEHVPGLSSYFYWNTGLKVLRNRSYIEEMTVVPLPLPKELFNIENPKVSSSSYPILKFRLSSEKMFRLATLGITKSHQVLLNSIGLIRGMKVRSSVKKLCDGCYTVRRRGTVFVLCKKNKKHKQRQ</sequence>
<name>A0ACA9NEB8_9GLOM</name>
<comment type="caution">
    <text evidence="1">The sequence shown here is derived from an EMBL/GenBank/DDBJ whole genome shotgun (WGS) entry which is preliminary data.</text>
</comment>
<reference evidence="1" key="1">
    <citation type="submission" date="2021-06" db="EMBL/GenBank/DDBJ databases">
        <authorList>
            <person name="Kallberg Y."/>
            <person name="Tangrot J."/>
            <person name="Rosling A."/>
        </authorList>
    </citation>
    <scope>NUCLEOTIDE SEQUENCE</scope>
    <source>
        <strain evidence="1">MA461A</strain>
    </source>
</reference>
<evidence type="ECO:0000313" key="1">
    <source>
        <dbReference type="EMBL" id="CAG8646399.1"/>
    </source>
</evidence>
<dbReference type="EMBL" id="CAJVQC010013229">
    <property type="protein sequence ID" value="CAG8646399.1"/>
    <property type="molecule type" value="Genomic_DNA"/>
</dbReference>
<organism evidence="1 2">
    <name type="scientific">Racocetra persica</name>
    <dbReference type="NCBI Taxonomy" id="160502"/>
    <lineage>
        <taxon>Eukaryota</taxon>
        <taxon>Fungi</taxon>
        <taxon>Fungi incertae sedis</taxon>
        <taxon>Mucoromycota</taxon>
        <taxon>Glomeromycotina</taxon>
        <taxon>Glomeromycetes</taxon>
        <taxon>Diversisporales</taxon>
        <taxon>Gigasporaceae</taxon>
        <taxon>Racocetra</taxon>
    </lineage>
</organism>
<accession>A0ACA9NEB8</accession>